<evidence type="ECO:0000313" key="3">
    <source>
        <dbReference type="Proteomes" id="UP000029223"/>
    </source>
</evidence>
<gene>
    <name evidence="2" type="ORF">JCM19239_979</name>
</gene>
<protein>
    <recommendedName>
        <fullName evidence="4">O-succinylbenzoic acid-CoA ligase</fullName>
    </recommendedName>
</protein>
<proteinExistence type="predicted"/>
<feature type="compositionally biased region" description="Polar residues" evidence="1">
    <location>
        <begin position="48"/>
        <end position="62"/>
    </location>
</feature>
<comment type="caution">
    <text evidence="2">The sequence shown here is derived from an EMBL/GenBank/DDBJ whole genome shotgun (WGS) entry which is preliminary data.</text>
</comment>
<dbReference type="EMBL" id="BBMS01000066">
    <property type="protein sequence ID" value="GAL29531.1"/>
    <property type="molecule type" value="Genomic_DNA"/>
</dbReference>
<reference evidence="3" key="1">
    <citation type="submission" date="2014-09" db="EMBL/GenBank/DDBJ databases">
        <title>Vibrio variabilis JCM 19239. (C206) whole genome shotgun sequence.</title>
        <authorList>
            <person name="Sawabe T."/>
            <person name="Meirelles P."/>
            <person name="Nakanishi M."/>
            <person name="Sayaka M."/>
            <person name="Hattori M."/>
            <person name="Ohkuma M."/>
        </authorList>
    </citation>
    <scope>NUCLEOTIDE SEQUENCE [LARGE SCALE GENOMIC DNA]</scope>
    <source>
        <strain evidence="3">JCM 19239</strain>
    </source>
</reference>
<keyword evidence="3" id="KW-1185">Reference proteome</keyword>
<feature type="region of interest" description="Disordered" evidence="1">
    <location>
        <begin position="46"/>
        <end position="69"/>
    </location>
</feature>
<dbReference type="Proteomes" id="UP000029223">
    <property type="component" value="Unassembled WGS sequence"/>
</dbReference>
<accession>A0ABQ0JL99</accession>
<organism evidence="2 3">
    <name type="scientific">Vibrio variabilis</name>
    <dbReference type="NCBI Taxonomy" id="990271"/>
    <lineage>
        <taxon>Bacteria</taxon>
        <taxon>Pseudomonadati</taxon>
        <taxon>Pseudomonadota</taxon>
        <taxon>Gammaproteobacteria</taxon>
        <taxon>Vibrionales</taxon>
        <taxon>Vibrionaceae</taxon>
        <taxon>Vibrio</taxon>
    </lineage>
</organism>
<evidence type="ECO:0008006" key="4">
    <source>
        <dbReference type="Google" id="ProtNLM"/>
    </source>
</evidence>
<evidence type="ECO:0000313" key="2">
    <source>
        <dbReference type="EMBL" id="GAL29531.1"/>
    </source>
</evidence>
<name>A0ABQ0JL99_9VIBR</name>
<evidence type="ECO:0000256" key="1">
    <source>
        <dbReference type="SAM" id="MobiDB-lite"/>
    </source>
</evidence>
<sequence length="69" mass="7485">MNKLLIVAIGLQIGLALTSDGLIQALAELTAFVLTVSLYLNYKKANAESVSPSKELQSNNNRQIEHCDP</sequence>